<accession>A0A510JB89</accession>
<dbReference type="Pfam" id="PF03610">
    <property type="entry name" value="EIIA-man"/>
    <property type="match status" value="1"/>
</dbReference>
<evidence type="ECO:0000256" key="7">
    <source>
        <dbReference type="ARBA" id="ARBA00022777"/>
    </source>
</evidence>
<evidence type="ECO:0000256" key="5">
    <source>
        <dbReference type="ARBA" id="ARBA00022679"/>
    </source>
</evidence>
<evidence type="ECO:0000256" key="4">
    <source>
        <dbReference type="ARBA" id="ARBA00022597"/>
    </source>
</evidence>
<dbReference type="KEGG" id="lgo:JCM16774_1543"/>
<evidence type="ECO:0000256" key="3">
    <source>
        <dbReference type="ARBA" id="ARBA00022490"/>
    </source>
</evidence>
<keyword evidence="3" id="KW-0963">Cytoplasm</keyword>
<keyword evidence="6" id="KW-0598">Phosphotransferase system</keyword>
<dbReference type="InterPro" id="IPR051471">
    <property type="entry name" value="Bacterial_PTS_sugar_comp"/>
</dbReference>
<comment type="subcellular location">
    <subcellularLocation>
        <location evidence="1">Cytoplasm</location>
    </subcellularLocation>
</comment>
<dbReference type="PANTHER" id="PTHR33799">
    <property type="entry name" value="PTS PERMEASE-RELATED-RELATED"/>
    <property type="match status" value="1"/>
</dbReference>
<dbReference type="PROSITE" id="PS51096">
    <property type="entry name" value="PTS_EIIA_TYPE_4"/>
    <property type="match status" value="1"/>
</dbReference>
<dbReference type="STRING" id="714315.GCA_000516535_01550"/>
<evidence type="ECO:0000313" key="8">
    <source>
        <dbReference type="EMBL" id="BBM36599.1"/>
    </source>
</evidence>
<protein>
    <submittedName>
        <fullName evidence="8">PTS system mannose/fructose-specific transporter subunit IIA</fullName>
    </submittedName>
</protein>
<dbReference type="GO" id="GO:0016301">
    <property type="term" value="F:kinase activity"/>
    <property type="evidence" value="ECO:0007669"/>
    <property type="project" value="UniProtKB-KW"/>
</dbReference>
<proteinExistence type="predicted"/>
<keyword evidence="2" id="KW-0813">Transport</keyword>
<reference evidence="8 9" key="1">
    <citation type="submission" date="2019-07" db="EMBL/GenBank/DDBJ databases">
        <title>Complete Genome Sequence of Leptotrichia goodfellowii Strain JCM 16774.</title>
        <authorList>
            <person name="Watanabe S."/>
            <person name="Cui L."/>
        </authorList>
    </citation>
    <scope>NUCLEOTIDE SEQUENCE [LARGE SCALE GENOMIC DNA]</scope>
    <source>
        <strain evidence="8 9">JCM16774</strain>
    </source>
</reference>
<dbReference type="RefSeq" id="WP_006807884.1">
    <property type="nucleotide sequence ID" value="NZ_AP019822.1"/>
</dbReference>
<organism evidence="8 9">
    <name type="scientific">Pseudoleptotrichia goodfellowii</name>
    <dbReference type="NCBI Taxonomy" id="157692"/>
    <lineage>
        <taxon>Bacteria</taxon>
        <taxon>Fusobacteriati</taxon>
        <taxon>Fusobacteriota</taxon>
        <taxon>Fusobacteriia</taxon>
        <taxon>Fusobacteriales</taxon>
        <taxon>Leptotrichiaceae</taxon>
        <taxon>Pseudoleptotrichia</taxon>
    </lineage>
</organism>
<dbReference type="EMBL" id="AP019822">
    <property type="protein sequence ID" value="BBM36599.1"/>
    <property type="molecule type" value="Genomic_DNA"/>
</dbReference>
<keyword evidence="5" id="KW-0808">Transferase</keyword>
<dbReference type="CDD" id="cd00006">
    <property type="entry name" value="PTS_IIA_man"/>
    <property type="match status" value="1"/>
</dbReference>
<sequence>MIGIILTGHGKIAEGIESSIKLVFGKPEKFYSINFTEDITPELLEKEIEEKIDELNGEEGVLIFTDIAGGTPFKTASVLSLKKEKVKVISGMNLPMVLETVCEREGYDSINELYLNAVETGKSQITGFELKDTKSKNEGEFEEGI</sequence>
<dbReference type="GO" id="GO:0016020">
    <property type="term" value="C:membrane"/>
    <property type="evidence" value="ECO:0007669"/>
    <property type="project" value="InterPro"/>
</dbReference>
<dbReference type="GO" id="GO:0009401">
    <property type="term" value="P:phosphoenolpyruvate-dependent sugar phosphotransferase system"/>
    <property type="evidence" value="ECO:0007669"/>
    <property type="project" value="UniProtKB-KW"/>
</dbReference>
<dbReference type="InterPro" id="IPR033887">
    <property type="entry name" value="PTS_IIA_man"/>
</dbReference>
<evidence type="ECO:0000256" key="2">
    <source>
        <dbReference type="ARBA" id="ARBA00022448"/>
    </source>
</evidence>
<evidence type="ECO:0000256" key="1">
    <source>
        <dbReference type="ARBA" id="ARBA00004496"/>
    </source>
</evidence>
<keyword evidence="7" id="KW-0418">Kinase</keyword>
<evidence type="ECO:0000256" key="6">
    <source>
        <dbReference type="ARBA" id="ARBA00022683"/>
    </source>
</evidence>
<dbReference type="SUPFAM" id="SSF53062">
    <property type="entry name" value="PTS system fructose IIA component-like"/>
    <property type="match status" value="1"/>
</dbReference>
<dbReference type="PANTHER" id="PTHR33799:SF1">
    <property type="entry name" value="PTS SYSTEM MANNOSE-SPECIFIC EIIAB COMPONENT-RELATED"/>
    <property type="match status" value="1"/>
</dbReference>
<dbReference type="InterPro" id="IPR004701">
    <property type="entry name" value="PTS_EIIA_man-typ"/>
</dbReference>
<evidence type="ECO:0000313" key="9">
    <source>
        <dbReference type="Proteomes" id="UP000321606"/>
    </source>
</evidence>
<dbReference type="Proteomes" id="UP000321606">
    <property type="component" value="Chromosome"/>
</dbReference>
<dbReference type="Gene3D" id="3.40.50.510">
    <property type="entry name" value="Phosphotransferase system, mannose-type IIA component"/>
    <property type="match status" value="1"/>
</dbReference>
<dbReference type="NCBIfam" id="NF040761">
    <property type="entry name" value="AgaF"/>
    <property type="match status" value="1"/>
</dbReference>
<name>A0A510JB89_9FUSO</name>
<keyword evidence="4" id="KW-0762">Sugar transport</keyword>
<dbReference type="InterPro" id="IPR036662">
    <property type="entry name" value="PTS_EIIA_man-typ_sf"/>
</dbReference>
<dbReference type="GO" id="GO:0005737">
    <property type="term" value="C:cytoplasm"/>
    <property type="evidence" value="ECO:0007669"/>
    <property type="project" value="UniProtKB-SubCell"/>
</dbReference>
<dbReference type="OrthoDB" id="6578004at2"/>
<gene>
    <name evidence="8" type="ORF">JCM16774_1543</name>
</gene>
<dbReference type="AlphaFoldDB" id="A0A510JB89"/>